<dbReference type="Pfam" id="PF11102">
    <property type="entry name" value="YjbF"/>
    <property type="match status" value="1"/>
</dbReference>
<dbReference type="InterPro" id="IPR023373">
    <property type="entry name" value="YmcC_sf"/>
</dbReference>
<reference evidence="2 3" key="1">
    <citation type="submission" date="2014-12" db="EMBL/GenBank/DDBJ databases">
        <title>Genome sequencing of Alteromonas marina AD001.</title>
        <authorList>
            <person name="Adrian T.G.S."/>
            <person name="Chan K.G."/>
        </authorList>
    </citation>
    <scope>NUCLEOTIDE SEQUENCE [LARGE SCALE GENOMIC DNA]</scope>
    <source>
        <strain evidence="2 3">AD001</strain>
    </source>
</reference>
<dbReference type="SUPFAM" id="SSF159270">
    <property type="entry name" value="YmcC-like"/>
    <property type="match status" value="1"/>
</dbReference>
<protein>
    <submittedName>
        <fullName evidence="2">Lipoprotein</fullName>
    </submittedName>
</protein>
<feature type="chain" id="PRO_5002083174" evidence="1">
    <location>
        <begin position="27"/>
        <end position="229"/>
    </location>
</feature>
<dbReference type="OrthoDB" id="5591889at2"/>
<evidence type="ECO:0000313" key="2">
    <source>
        <dbReference type="EMBL" id="KHT46362.1"/>
    </source>
</evidence>
<dbReference type="Proteomes" id="UP000031197">
    <property type="component" value="Unassembled WGS sequence"/>
</dbReference>
<gene>
    <name evidence="2" type="ORF">RJ41_14960</name>
</gene>
<dbReference type="AlphaFoldDB" id="A0A0B3XLN8"/>
<keyword evidence="2" id="KW-0449">Lipoprotein</keyword>
<sequence length="229" mass="25805">MKLHILSAVFGFLCLSLSGCSTTTIAYYNTLKLALKDRTVTYNVEEIAASKADLMQIKAGERDAASLALAYIDGDKYKWVSGDKVIFTMHHGIIVKTEGLDNDLFYTSNLQHNPLATNDVLPFSWKRKVDVASIGYGVPVDSSWRIVGEETHNYLGFSVPLIKVIETVDFSEYTPFIDVGLSWENTYFLHKHTKELLASKQKFSPEGDVYDMVYLSRVVRQMKKQGVTQ</sequence>
<keyword evidence="3" id="KW-1185">Reference proteome</keyword>
<organism evidence="2 3">
    <name type="scientific">Alteromonas marina</name>
    <dbReference type="NCBI Taxonomy" id="203795"/>
    <lineage>
        <taxon>Bacteria</taxon>
        <taxon>Pseudomonadati</taxon>
        <taxon>Pseudomonadota</taxon>
        <taxon>Gammaproteobacteria</taxon>
        <taxon>Alteromonadales</taxon>
        <taxon>Alteromonadaceae</taxon>
        <taxon>Alteromonas/Salinimonas group</taxon>
        <taxon>Alteromonas</taxon>
    </lineage>
</organism>
<dbReference type="PROSITE" id="PS51257">
    <property type="entry name" value="PROKAR_LIPOPROTEIN"/>
    <property type="match status" value="1"/>
</dbReference>
<dbReference type="InterPro" id="IPR021308">
    <property type="entry name" value="GfcB"/>
</dbReference>
<comment type="caution">
    <text evidence="2">The sequence shown here is derived from an EMBL/GenBank/DDBJ whole genome shotgun (WGS) entry which is preliminary data.</text>
</comment>
<keyword evidence="1" id="KW-0732">Signal</keyword>
<dbReference type="RefSeq" id="WP_039222510.1">
    <property type="nucleotide sequence ID" value="NZ_JWLW01000056.1"/>
</dbReference>
<name>A0A0B3XLN8_9ALTE</name>
<feature type="signal peptide" evidence="1">
    <location>
        <begin position="1"/>
        <end position="26"/>
    </location>
</feature>
<evidence type="ECO:0000256" key="1">
    <source>
        <dbReference type="SAM" id="SignalP"/>
    </source>
</evidence>
<dbReference type="EMBL" id="JWLW01000056">
    <property type="protein sequence ID" value="KHT46362.1"/>
    <property type="molecule type" value="Genomic_DNA"/>
</dbReference>
<dbReference type="Gene3D" id="2.40.360.10">
    <property type="entry name" value="YmcC-like"/>
    <property type="match status" value="1"/>
</dbReference>
<evidence type="ECO:0000313" key="3">
    <source>
        <dbReference type="Proteomes" id="UP000031197"/>
    </source>
</evidence>
<accession>A0A0B3XLN8</accession>
<proteinExistence type="predicted"/>